<reference evidence="4" key="1">
    <citation type="journal article" date="2016" name="Genome Announc.">
        <title>Draft genomes of two strains of Paenibacillus glucanolyticus with capability to degrade lignocellulose.</title>
        <authorList>
            <person name="Mathews S.L."/>
            <person name="Pawlak J."/>
            <person name="Grunden A.M."/>
        </authorList>
    </citation>
    <scope>NUCLEOTIDE SEQUENCE [LARGE SCALE GENOMIC DNA]</scope>
    <source>
        <strain evidence="4">SLM1</strain>
    </source>
</reference>
<sequence>MKMVPVLHYDAFSVQPNKGNPAGVVLHADTLTEEEMLAIARKVGFNETTFILKSEKADIRLRYYTPGHEMNLCGHATMASMYALRTKGLLPEKETVWIETNVGVLPIEFLHEQDRLTMKMKQDHPQFIPFEGDVDQLAASINLKREDLDLSMPIVYGSTGIWTLLVPVKGLSGFDRMVPNNALFPDILTENPKASLHPFCMETMDDSSFMHARHFSSPYSGTVEDPVTGTASGVMGAYYLTYLNTELPSAQFIVEQGQEMGKDGRVHVQVNRNQDKMDVYISGTAVFVREFDVHIDG</sequence>
<dbReference type="Gene3D" id="3.10.310.10">
    <property type="entry name" value="Diaminopimelate Epimerase, Chain A, domain 1"/>
    <property type="match status" value="2"/>
</dbReference>
<feature type="active site" evidence="3">
    <location>
        <position position="47"/>
    </location>
</feature>
<dbReference type="NCBIfam" id="TIGR00654">
    <property type="entry name" value="PhzF_family"/>
    <property type="match status" value="1"/>
</dbReference>
<dbReference type="RefSeq" id="WP_063480093.1">
    <property type="nucleotide sequence ID" value="NZ_CP147845.1"/>
</dbReference>
<evidence type="ECO:0000256" key="1">
    <source>
        <dbReference type="ARBA" id="ARBA00008270"/>
    </source>
</evidence>
<evidence type="ECO:0000256" key="3">
    <source>
        <dbReference type="PIRSR" id="PIRSR016184-1"/>
    </source>
</evidence>
<proteinExistence type="inferred from homology"/>
<evidence type="ECO:0000313" key="4">
    <source>
        <dbReference type="EMBL" id="KZS43891.1"/>
    </source>
</evidence>
<dbReference type="InterPro" id="IPR003719">
    <property type="entry name" value="Phenazine_PhzF-like"/>
</dbReference>
<dbReference type="PIRSF" id="PIRSF016184">
    <property type="entry name" value="PhzC_PhzF"/>
    <property type="match status" value="1"/>
</dbReference>
<evidence type="ECO:0000256" key="2">
    <source>
        <dbReference type="ARBA" id="ARBA00023235"/>
    </source>
</evidence>
<organism evidence="4 5">
    <name type="scientific">Paenibacillus glucanolyticus</name>
    <dbReference type="NCBI Taxonomy" id="59843"/>
    <lineage>
        <taxon>Bacteria</taxon>
        <taxon>Bacillati</taxon>
        <taxon>Bacillota</taxon>
        <taxon>Bacilli</taxon>
        <taxon>Bacillales</taxon>
        <taxon>Paenibacillaceae</taxon>
        <taxon>Paenibacillus</taxon>
    </lineage>
</organism>
<comment type="similarity">
    <text evidence="1">Belongs to the PhzF family.</text>
</comment>
<protein>
    <submittedName>
        <fullName evidence="4">Isomerase</fullName>
    </submittedName>
</protein>
<keyword evidence="2 4" id="KW-0413">Isomerase</keyword>
<dbReference type="AlphaFoldDB" id="A0A163EMQ3"/>
<dbReference type="PANTHER" id="PTHR13774:SF17">
    <property type="entry name" value="PHENAZINE BIOSYNTHESIS-LIKE DOMAIN-CONTAINING PROTEIN"/>
    <property type="match status" value="1"/>
</dbReference>
<name>A0A163EMQ3_9BACL</name>
<accession>A0A163EMQ3</accession>
<dbReference type="GeneID" id="97554552"/>
<dbReference type="EMBL" id="LWMH01000002">
    <property type="protein sequence ID" value="KZS43891.1"/>
    <property type="molecule type" value="Genomic_DNA"/>
</dbReference>
<dbReference type="SUPFAM" id="SSF54506">
    <property type="entry name" value="Diaminopimelate epimerase-like"/>
    <property type="match status" value="1"/>
</dbReference>
<dbReference type="PANTHER" id="PTHR13774">
    <property type="entry name" value="PHENAZINE BIOSYNTHESIS PROTEIN"/>
    <property type="match status" value="1"/>
</dbReference>
<dbReference type="OrthoDB" id="9788221at2"/>
<evidence type="ECO:0000313" key="5">
    <source>
        <dbReference type="Proteomes" id="UP000076796"/>
    </source>
</evidence>
<dbReference type="Pfam" id="PF02567">
    <property type="entry name" value="PhzC-PhzF"/>
    <property type="match status" value="1"/>
</dbReference>
<comment type="caution">
    <text evidence="4">The sequence shown here is derived from an EMBL/GenBank/DDBJ whole genome shotgun (WGS) entry which is preliminary data.</text>
</comment>
<dbReference type="STRING" id="59843.A3958_00125"/>
<dbReference type="GO" id="GO:0005737">
    <property type="term" value="C:cytoplasm"/>
    <property type="evidence" value="ECO:0007669"/>
    <property type="project" value="TreeGrafter"/>
</dbReference>
<dbReference type="Proteomes" id="UP000076796">
    <property type="component" value="Unassembled WGS sequence"/>
</dbReference>
<gene>
    <name evidence="4" type="ORF">AWU65_27820</name>
</gene>
<dbReference type="GO" id="GO:0016853">
    <property type="term" value="F:isomerase activity"/>
    <property type="evidence" value="ECO:0007669"/>
    <property type="project" value="UniProtKB-KW"/>
</dbReference>
<keyword evidence="5" id="KW-1185">Reference proteome</keyword>